<accession>A5G4A2</accession>
<dbReference type="EMBL" id="CP000698">
    <property type="protein sequence ID" value="ABQ26620.1"/>
    <property type="molecule type" value="Genomic_DNA"/>
</dbReference>
<dbReference type="AlphaFoldDB" id="A5G4A2"/>
<dbReference type="HOGENOM" id="CLU_1097376_0_0_7"/>
<dbReference type="Proteomes" id="UP000006695">
    <property type="component" value="Chromosome"/>
</dbReference>
<evidence type="ECO:0008006" key="3">
    <source>
        <dbReference type="Google" id="ProtNLM"/>
    </source>
</evidence>
<dbReference type="RefSeq" id="WP_011939310.1">
    <property type="nucleotide sequence ID" value="NC_009483.1"/>
</dbReference>
<evidence type="ECO:0000313" key="2">
    <source>
        <dbReference type="Proteomes" id="UP000006695"/>
    </source>
</evidence>
<gene>
    <name evidence="1" type="ordered locus">Gura_2441</name>
</gene>
<dbReference type="KEGG" id="gur:Gura_2441"/>
<protein>
    <recommendedName>
        <fullName evidence="3">TonB-dependent receptor-like beta-barrel domain-containing protein</fullName>
    </recommendedName>
</protein>
<proteinExistence type="predicted"/>
<organism evidence="1 2">
    <name type="scientific">Geotalea uraniireducens (strain Rf4)</name>
    <name type="common">Geobacter uraniireducens</name>
    <dbReference type="NCBI Taxonomy" id="351605"/>
    <lineage>
        <taxon>Bacteria</taxon>
        <taxon>Pseudomonadati</taxon>
        <taxon>Thermodesulfobacteriota</taxon>
        <taxon>Desulfuromonadia</taxon>
        <taxon>Geobacterales</taxon>
        <taxon>Geobacteraceae</taxon>
        <taxon>Geotalea</taxon>
    </lineage>
</organism>
<keyword evidence="2" id="KW-1185">Reference proteome</keyword>
<dbReference type="OrthoDB" id="8746278at2"/>
<sequence>MLVYATPGRGKAGMPRDDESLALKFYQHEGNTDVHAIARLSERNHIEVGSAFTNVAVESFEWHGSLLYQEQYERLYNSLIGTTGMPISSSDPMTNRLERHGVKALIGFTWTGQSGFSLLGEAWYDAGAYSAGEWRAVKNLTERQAALLGQGVPESAVRGNIAFSTRYFDRPNLLRENLLLRLSHRQEGGNLEPALDILCTPADGGVVATASVGYEGNRFRLDAGVRQFGGARNSAYRMLPDERIVYFALQGFW</sequence>
<dbReference type="STRING" id="351605.Gura_2441"/>
<name>A5G4A2_GEOUR</name>
<evidence type="ECO:0000313" key="1">
    <source>
        <dbReference type="EMBL" id="ABQ26620.1"/>
    </source>
</evidence>
<reference evidence="1 2" key="1">
    <citation type="submission" date="2007-05" db="EMBL/GenBank/DDBJ databases">
        <title>Complete sequence of Geobacter uraniireducens Rf4.</title>
        <authorList>
            <consortium name="US DOE Joint Genome Institute"/>
            <person name="Copeland A."/>
            <person name="Lucas S."/>
            <person name="Lapidus A."/>
            <person name="Barry K."/>
            <person name="Detter J.C."/>
            <person name="Glavina del Rio T."/>
            <person name="Hammon N."/>
            <person name="Israni S."/>
            <person name="Dalin E."/>
            <person name="Tice H."/>
            <person name="Pitluck S."/>
            <person name="Chertkov O."/>
            <person name="Brettin T."/>
            <person name="Bruce D."/>
            <person name="Han C."/>
            <person name="Schmutz J."/>
            <person name="Larimer F."/>
            <person name="Land M."/>
            <person name="Hauser L."/>
            <person name="Kyrpides N."/>
            <person name="Mikhailova N."/>
            <person name="Shelobolina E."/>
            <person name="Aklujkar M."/>
            <person name="Lovley D."/>
            <person name="Richardson P."/>
        </authorList>
    </citation>
    <scope>NUCLEOTIDE SEQUENCE [LARGE SCALE GENOMIC DNA]</scope>
    <source>
        <strain evidence="2">ATCC BAA-1134 / JCM 13001 / Rf4</strain>
    </source>
</reference>